<proteinExistence type="predicted"/>
<sequence length="77" mass="8575">MRTGLCPLKGEIDISLEEILIFVTGADCPPPLGFLHHCTIDFFDQEPGARRLPYASTCSLTLTPLEGLRMRQSSRKL</sequence>
<dbReference type="SUPFAM" id="SSF56204">
    <property type="entry name" value="Hect, E3 ligase catalytic domain"/>
    <property type="match status" value="1"/>
</dbReference>
<evidence type="ECO:0000313" key="1">
    <source>
        <dbReference type="EMBL" id="KAG5267078.1"/>
    </source>
</evidence>
<dbReference type="GO" id="GO:0004842">
    <property type="term" value="F:ubiquitin-protein transferase activity"/>
    <property type="evidence" value="ECO:0007669"/>
    <property type="project" value="InterPro"/>
</dbReference>
<dbReference type="InterPro" id="IPR035983">
    <property type="entry name" value="Hect_E3_ubiquitin_ligase"/>
</dbReference>
<gene>
    <name evidence="1" type="ORF">AALO_G00239610</name>
</gene>
<dbReference type="Proteomes" id="UP000823561">
    <property type="component" value="Chromosome 18"/>
</dbReference>
<dbReference type="AlphaFoldDB" id="A0AAV6FW56"/>
<comment type="caution">
    <text evidence="1">The sequence shown here is derived from an EMBL/GenBank/DDBJ whole genome shotgun (WGS) entry which is preliminary data.</text>
</comment>
<name>A0AAV6FW56_9TELE</name>
<evidence type="ECO:0000313" key="2">
    <source>
        <dbReference type="Proteomes" id="UP000823561"/>
    </source>
</evidence>
<accession>A0AAV6FW56</accession>
<keyword evidence="2" id="KW-1185">Reference proteome</keyword>
<reference evidence="1" key="1">
    <citation type="submission" date="2020-10" db="EMBL/GenBank/DDBJ databases">
        <title>Chromosome-scale genome assembly of the Allis shad, Alosa alosa.</title>
        <authorList>
            <person name="Margot Z."/>
            <person name="Christophe K."/>
            <person name="Cabau C."/>
            <person name="Louis A."/>
            <person name="Berthelot C."/>
            <person name="Parey E."/>
            <person name="Roest Crollius H."/>
            <person name="Montfort J."/>
            <person name="Robinson-Rechavi M."/>
            <person name="Bucao C."/>
            <person name="Bouchez O."/>
            <person name="Gislard M."/>
            <person name="Lluch J."/>
            <person name="Milhes M."/>
            <person name="Lampietro C."/>
            <person name="Lopez Roques C."/>
            <person name="Donnadieu C."/>
            <person name="Braasch I."/>
            <person name="Desvignes T."/>
            <person name="Postlethwait J."/>
            <person name="Bobe J."/>
            <person name="Guiguen Y."/>
        </authorList>
    </citation>
    <scope>NUCLEOTIDE SEQUENCE</scope>
    <source>
        <strain evidence="1">M-15738</strain>
        <tissue evidence="1">Blood</tissue>
    </source>
</reference>
<dbReference type="EMBL" id="JADWDJ010000018">
    <property type="protein sequence ID" value="KAG5267078.1"/>
    <property type="molecule type" value="Genomic_DNA"/>
</dbReference>
<protein>
    <submittedName>
        <fullName evidence="1">Uncharacterized protein</fullName>
    </submittedName>
</protein>
<organism evidence="1 2">
    <name type="scientific">Alosa alosa</name>
    <name type="common">allis shad</name>
    <dbReference type="NCBI Taxonomy" id="278164"/>
    <lineage>
        <taxon>Eukaryota</taxon>
        <taxon>Metazoa</taxon>
        <taxon>Chordata</taxon>
        <taxon>Craniata</taxon>
        <taxon>Vertebrata</taxon>
        <taxon>Euteleostomi</taxon>
        <taxon>Actinopterygii</taxon>
        <taxon>Neopterygii</taxon>
        <taxon>Teleostei</taxon>
        <taxon>Clupei</taxon>
        <taxon>Clupeiformes</taxon>
        <taxon>Clupeoidei</taxon>
        <taxon>Clupeidae</taxon>
        <taxon>Alosa</taxon>
    </lineage>
</organism>
<dbReference type="Gene3D" id="3.30.2410.10">
    <property type="entry name" value="Hect, E3 ligase catalytic domain"/>
    <property type="match status" value="1"/>
</dbReference>